<name>A8SJP3_9FIRM</name>
<dbReference type="EMBL" id="ABEE02000015">
    <property type="protein sequence ID" value="EDP24515.1"/>
    <property type="molecule type" value="Genomic_DNA"/>
</dbReference>
<dbReference type="GeneID" id="93384473"/>
<evidence type="ECO:0000313" key="1">
    <source>
        <dbReference type="EMBL" id="EDP24515.1"/>
    </source>
</evidence>
<dbReference type="Proteomes" id="UP000003162">
    <property type="component" value="Unassembled WGS sequence"/>
</dbReference>
<evidence type="ECO:0000313" key="2">
    <source>
        <dbReference type="Proteomes" id="UP000003162"/>
    </source>
</evidence>
<protein>
    <submittedName>
        <fullName evidence="1">Uncharacterized protein</fullName>
    </submittedName>
</protein>
<organism evidence="1 2">
    <name type="scientific">Parvimonas micra ATCC 33270</name>
    <dbReference type="NCBI Taxonomy" id="411465"/>
    <lineage>
        <taxon>Bacteria</taxon>
        <taxon>Bacillati</taxon>
        <taxon>Bacillota</taxon>
        <taxon>Tissierellia</taxon>
        <taxon>Tissierellales</taxon>
        <taxon>Peptoniphilaceae</taxon>
        <taxon>Parvimonas</taxon>
    </lineage>
</organism>
<proteinExistence type="predicted"/>
<dbReference type="HOGENOM" id="CLU_1141733_0_0_9"/>
<reference evidence="1 2" key="2">
    <citation type="submission" date="2007-09" db="EMBL/GenBank/DDBJ databases">
        <authorList>
            <person name="Fulton L."/>
            <person name="Clifton S."/>
            <person name="Fulton B."/>
            <person name="Xu J."/>
            <person name="Minx P."/>
            <person name="Pepin K.H."/>
            <person name="Johnson M."/>
            <person name="Thiruvilangam P."/>
            <person name="Bhonagiri V."/>
            <person name="Nash W.E."/>
            <person name="Mardis E.R."/>
            <person name="Wilson R.K."/>
        </authorList>
    </citation>
    <scope>NUCLEOTIDE SEQUENCE [LARGE SCALE GENOMIC DNA]</scope>
    <source>
        <strain evidence="1 2">ATCC 33270</strain>
    </source>
</reference>
<comment type="caution">
    <text evidence="1">The sequence shown here is derived from an EMBL/GenBank/DDBJ whole genome shotgun (WGS) entry which is preliminary data.</text>
</comment>
<accession>A8SJP3</accession>
<reference evidence="1 2" key="1">
    <citation type="submission" date="2007-09" db="EMBL/GenBank/DDBJ databases">
        <title>Draft genome sequence of Peptostreptococcus micros (ATCC 33270).</title>
        <authorList>
            <person name="Sudarsanam P."/>
            <person name="Ley R."/>
            <person name="Guruge J."/>
            <person name="Turnbaugh P.J."/>
            <person name="Mahowald M."/>
            <person name="Liep D."/>
            <person name="Gordon J."/>
        </authorList>
    </citation>
    <scope>NUCLEOTIDE SEQUENCE [LARGE SCALE GENOMIC DNA]</scope>
    <source>
        <strain evidence="1 2">ATCC 33270</strain>
    </source>
</reference>
<dbReference type="AlphaFoldDB" id="A8SJP3"/>
<sequence length="243" mass="29048">MEFFDNLMTEKILDDRISSLIKNIDRDIFYYRFFAEKGHFVYNYLNLMKENKFKINKEIIEIATMNVSSYFIPELMHSNLFEYSSQYKYIYNTYKNIIFNCKFDRVHIIEIGAGLIDLALYLCDFTTNINSYEVYEIDKNIIYINKYFSTDNNIIKYFNINFADIDFSKKTNVTHIIINNVLKLYSDDIVINIIKDILFKIPNITILLQDCKTIIDKIINFLEKNNIDYSKYDYNIIAIGNKN</sequence>
<dbReference type="RefSeq" id="WP_004832246.1">
    <property type="nucleotide sequence ID" value="NZ_DS483516.1"/>
</dbReference>
<gene>
    <name evidence="1" type="ORF">PEPMIC_00364</name>
</gene>